<comment type="subcellular location">
    <subcellularLocation>
        <location evidence="1">Cell membrane</location>
        <topology evidence="1">Multi-pass membrane protein</topology>
    </subcellularLocation>
</comment>
<evidence type="ECO:0000256" key="2">
    <source>
        <dbReference type="ARBA" id="ARBA00010199"/>
    </source>
</evidence>
<evidence type="ECO:0000256" key="8">
    <source>
        <dbReference type="ARBA" id="ARBA00023065"/>
    </source>
</evidence>
<feature type="transmembrane region" description="Helical" evidence="11">
    <location>
        <begin position="233"/>
        <end position="257"/>
    </location>
</feature>
<evidence type="ECO:0000313" key="13">
    <source>
        <dbReference type="Proteomes" id="UP000287701"/>
    </source>
</evidence>
<proteinExistence type="inferred from homology"/>
<evidence type="ECO:0000256" key="11">
    <source>
        <dbReference type="SAM" id="Phobius"/>
    </source>
</evidence>
<feature type="transmembrane region" description="Helical" evidence="11">
    <location>
        <begin position="351"/>
        <end position="372"/>
    </location>
</feature>
<gene>
    <name evidence="12" type="ORF">EQP59_01005</name>
</gene>
<feature type="transmembrane region" description="Helical" evidence="11">
    <location>
        <begin position="136"/>
        <end position="154"/>
    </location>
</feature>
<keyword evidence="6 11" id="KW-0812">Transmembrane</keyword>
<keyword evidence="3" id="KW-0813">Transport</keyword>
<dbReference type="GO" id="GO:0015297">
    <property type="term" value="F:antiporter activity"/>
    <property type="evidence" value="ECO:0007669"/>
    <property type="project" value="UniProtKB-KW"/>
</dbReference>
<dbReference type="PANTHER" id="PTHR43298:SF2">
    <property type="entry name" value="FMN_FAD EXPORTER YEEO-RELATED"/>
    <property type="match status" value="1"/>
</dbReference>
<organism evidence="12 13">
    <name type="scientific">Ornithobacterium rhinotracheale</name>
    <dbReference type="NCBI Taxonomy" id="28251"/>
    <lineage>
        <taxon>Bacteria</taxon>
        <taxon>Pseudomonadati</taxon>
        <taxon>Bacteroidota</taxon>
        <taxon>Flavobacteriia</taxon>
        <taxon>Flavobacteriales</taxon>
        <taxon>Weeksellaceae</taxon>
        <taxon>Ornithobacterium</taxon>
    </lineage>
</organism>
<evidence type="ECO:0000256" key="10">
    <source>
        <dbReference type="ARBA" id="ARBA00031636"/>
    </source>
</evidence>
<dbReference type="NCBIfam" id="TIGR00797">
    <property type="entry name" value="matE"/>
    <property type="match status" value="1"/>
</dbReference>
<keyword evidence="8" id="KW-0406">Ion transport</keyword>
<dbReference type="InterPro" id="IPR050222">
    <property type="entry name" value="MATE_MdtK"/>
</dbReference>
<dbReference type="CDD" id="cd13136">
    <property type="entry name" value="MATE_DinF_like"/>
    <property type="match status" value="1"/>
</dbReference>
<feature type="transmembrane region" description="Helical" evidence="11">
    <location>
        <begin position="384"/>
        <end position="407"/>
    </location>
</feature>
<evidence type="ECO:0000256" key="6">
    <source>
        <dbReference type="ARBA" id="ARBA00022692"/>
    </source>
</evidence>
<name>A0A410JUP4_ORNRH</name>
<keyword evidence="4" id="KW-0050">Antiport</keyword>
<dbReference type="EMBL" id="CP035107">
    <property type="protein sequence ID" value="QAR31775.1"/>
    <property type="molecule type" value="Genomic_DNA"/>
</dbReference>
<feature type="transmembrane region" description="Helical" evidence="11">
    <location>
        <begin position="413"/>
        <end position="434"/>
    </location>
</feature>
<feature type="transmembrane region" description="Helical" evidence="11">
    <location>
        <begin position="166"/>
        <end position="185"/>
    </location>
</feature>
<feature type="transmembrane region" description="Helical" evidence="11">
    <location>
        <begin position="95"/>
        <end position="116"/>
    </location>
</feature>
<sequence>MPAQKVSFKEINRLAIPAIFAGIIEPLISLTDTAVAGRLPMHTAEALGAIGLVGSFLSALTWIFVQTSSALSALVSHAVGQNRLKHLISLNSQVFWINLGITLLLSAGSFLLAPWILKLYGAKDLLLEMAIPYLKIRVWGFPFTLLTLTIFGIFRGLQNTTWAMRISLVGGLTNIGLDLFFVYELNAGVRGIAFASVIAQGLMFILAFIQLWRKTPFKTLQVRKRHPLLFRTLRMSVDLFLRTFSLNVALFLAFRMASLLGHGENNQYVAAHTLLIQVWLFSSYFLDGYANAGRAIAGKLFGARDLKKLNLLIFDVLKIMLFIGILLGIAYRVLQRPIAEMLTHDELVQHTFYTAFFLVAFMQPINSVAFMMDGIYKGLGETRVLRNVFILAVLVGFIPPLILFYYLDFSLVGIWLAFLIWMIFRAGGLSIHYYKHYWKQA</sequence>
<evidence type="ECO:0000256" key="1">
    <source>
        <dbReference type="ARBA" id="ARBA00004651"/>
    </source>
</evidence>
<dbReference type="PIRSF" id="PIRSF006603">
    <property type="entry name" value="DinF"/>
    <property type="match status" value="1"/>
</dbReference>
<feature type="transmembrane region" description="Helical" evidence="11">
    <location>
        <begin position="269"/>
        <end position="290"/>
    </location>
</feature>
<dbReference type="InterPro" id="IPR048279">
    <property type="entry name" value="MdtK-like"/>
</dbReference>
<dbReference type="Proteomes" id="UP000287701">
    <property type="component" value="Chromosome"/>
</dbReference>
<dbReference type="AlphaFoldDB" id="A0A410JUP4"/>
<dbReference type="GO" id="GO:0006811">
    <property type="term" value="P:monoatomic ion transport"/>
    <property type="evidence" value="ECO:0007669"/>
    <property type="project" value="UniProtKB-KW"/>
</dbReference>
<evidence type="ECO:0000256" key="5">
    <source>
        <dbReference type="ARBA" id="ARBA00022475"/>
    </source>
</evidence>
<dbReference type="OrthoDB" id="5242355at2"/>
<comment type="similarity">
    <text evidence="2">Belongs to the multi antimicrobial extrusion (MATE) (TC 2.A.66.1) family.</text>
</comment>
<dbReference type="InterPro" id="IPR002528">
    <property type="entry name" value="MATE_fam"/>
</dbReference>
<dbReference type="InterPro" id="IPR044644">
    <property type="entry name" value="DinF-like"/>
</dbReference>
<dbReference type="GO" id="GO:0042910">
    <property type="term" value="F:xenobiotic transmembrane transporter activity"/>
    <property type="evidence" value="ECO:0007669"/>
    <property type="project" value="InterPro"/>
</dbReference>
<feature type="transmembrane region" description="Helical" evidence="11">
    <location>
        <begin position="12"/>
        <end position="30"/>
    </location>
</feature>
<dbReference type="GO" id="GO:0005886">
    <property type="term" value="C:plasma membrane"/>
    <property type="evidence" value="ECO:0007669"/>
    <property type="project" value="UniProtKB-SubCell"/>
</dbReference>
<keyword evidence="7 11" id="KW-1133">Transmembrane helix</keyword>
<protein>
    <recommendedName>
        <fullName evidence="10">Multidrug-efflux transporter</fullName>
    </recommendedName>
</protein>
<dbReference type="PANTHER" id="PTHR43298">
    <property type="entry name" value="MULTIDRUG RESISTANCE PROTEIN NORM-RELATED"/>
    <property type="match status" value="1"/>
</dbReference>
<accession>A0A410JUP4</accession>
<evidence type="ECO:0000256" key="3">
    <source>
        <dbReference type="ARBA" id="ARBA00022448"/>
    </source>
</evidence>
<evidence type="ECO:0000256" key="4">
    <source>
        <dbReference type="ARBA" id="ARBA00022449"/>
    </source>
</evidence>
<dbReference type="Pfam" id="PF01554">
    <property type="entry name" value="MatE"/>
    <property type="match status" value="2"/>
</dbReference>
<keyword evidence="9 11" id="KW-0472">Membrane</keyword>
<feature type="transmembrane region" description="Helical" evidence="11">
    <location>
        <begin position="191"/>
        <end position="212"/>
    </location>
</feature>
<feature type="transmembrane region" description="Helical" evidence="11">
    <location>
        <begin position="311"/>
        <end position="331"/>
    </location>
</feature>
<reference evidence="12 13" key="1">
    <citation type="submission" date="2019-01" db="EMBL/GenBank/DDBJ databases">
        <title>Whole Genome of Ornithobacterium rhinotracheale FARPER-174b.</title>
        <authorList>
            <person name="Tataje-Lavanda L.A."/>
            <person name="Montalvan A."/>
            <person name="Montesinos R."/>
            <person name="Zimic M."/>
            <person name="Fernandez-Sanchez M."/>
            <person name="Fernandez-Diaz M."/>
        </authorList>
    </citation>
    <scope>NUCLEOTIDE SEQUENCE [LARGE SCALE GENOMIC DNA]</scope>
    <source>
        <strain evidence="12 13">FARPER-174b</strain>
    </source>
</reference>
<evidence type="ECO:0000256" key="7">
    <source>
        <dbReference type="ARBA" id="ARBA00022989"/>
    </source>
</evidence>
<feature type="transmembrane region" description="Helical" evidence="11">
    <location>
        <begin position="50"/>
        <end position="75"/>
    </location>
</feature>
<evidence type="ECO:0000313" key="12">
    <source>
        <dbReference type="EMBL" id="QAR31775.1"/>
    </source>
</evidence>
<evidence type="ECO:0000256" key="9">
    <source>
        <dbReference type="ARBA" id="ARBA00023136"/>
    </source>
</evidence>
<keyword evidence="5" id="KW-1003">Cell membrane</keyword>